<dbReference type="Gene3D" id="2.60.120.620">
    <property type="entry name" value="q2cbj1_9rhob like domain"/>
    <property type="match status" value="1"/>
</dbReference>
<evidence type="ECO:0000256" key="5">
    <source>
        <dbReference type="SAM" id="MobiDB-lite"/>
    </source>
</evidence>
<dbReference type="Proteomes" id="UP001583172">
    <property type="component" value="Unassembled WGS sequence"/>
</dbReference>
<sequence>MTTPESDGLTPEQLAAFHRDGYAIIPDALPPSTVTALLAETHRLLDSLDLSTHPLTRFRTGGDTGEDHVGDDYFLSSGDKIRFFLEEDAFDAAGQLIKPKHRAVNKIGHYLHGLSPPFAALLSQNSHDERGFVDGLRARPAAVARQLSYADPRVLQSMVICKQPEIGGAVPPHQDSTFLYTDPPSAVGFWYALEDATLENGCLSFLPGSHKWAPVERRLVRKKPVRRAAGTTTTTNGREGNGVGEEQEQGQADDDGKGTEMVPNDGPRFPRGEGYGEEVVGEEERAREYVPGEVKAGSLVLIHGNLLHKSEKNTSQKGRIIYTFHVIEGGDGYVYDERNWLQPPVEGFTKLYA</sequence>
<evidence type="ECO:0000256" key="4">
    <source>
        <dbReference type="ARBA" id="ARBA00023004"/>
    </source>
</evidence>
<comment type="cofactor">
    <cofactor evidence="1">
        <name>Fe cation</name>
        <dbReference type="ChEBI" id="CHEBI:24875"/>
    </cofactor>
</comment>
<protein>
    <recommendedName>
        <fullName evidence="8">Phytanoyl-CoA dioxygenase</fullName>
    </recommendedName>
</protein>
<evidence type="ECO:0008006" key="8">
    <source>
        <dbReference type="Google" id="ProtNLM"/>
    </source>
</evidence>
<evidence type="ECO:0000256" key="3">
    <source>
        <dbReference type="ARBA" id="ARBA00022723"/>
    </source>
</evidence>
<dbReference type="PANTHER" id="PTHR20883:SF15">
    <property type="entry name" value="PHYTANOYL-COA DIOXYGENASE DOMAIN-CONTAINING PROTEIN 1"/>
    <property type="match status" value="1"/>
</dbReference>
<dbReference type="EMBL" id="JAZGSY010000250">
    <property type="protein sequence ID" value="KAL1837946.1"/>
    <property type="molecule type" value="Genomic_DNA"/>
</dbReference>
<accession>A0ABR3V980</accession>
<dbReference type="SUPFAM" id="SSF51197">
    <property type="entry name" value="Clavaminate synthase-like"/>
    <property type="match status" value="1"/>
</dbReference>
<gene>
    <name evidence="6" type="ORF">VTJ49DRAFT_3241</name>
</gene>
<reference evidence="6 7" key="1">
    <citation type="journal article" date="2024" name="Commun. Biol.">
        <title>Comparative genomic analysis of thermophilic fungi reveals convergent evolutionary adaptations and gene losses.</title>
        <authorList>
            <person name="Steindorff A.S."/>
            <person name="Aguilar-Pontes M.V."/>
            <person name="Robinson A.J."/>
            <person name="Andreopoulos B."/>
            <person name="LaButti K."/>
            <person name="Kuo A."/>
            <person name="Mondo S."/>
            <person name="Riley R."/>
            <person name="Otillar R."/>
            <person name="Haridas S."/>
            <person name="Lipzen A."/>
            <person name="Grimwood J."/>
            <person name="Schmutz J."/>
            <person name="Clum A."/>
            <person name="Reid I.D."/>
            <person name="Moisan M.C."/>
            <person name="Butler G."/>
            <person name="Nguyen T.T.M."/>
            <person name="Dewar K."/>
            <person name="Conant G."/>
            <person name="Drula E."/>
            <person name="Henrissat B."/>
            <person name="Hansel C."/>
            <person name="Singer S."/>
            <person name="Hutchinson M.I."/>
            <person name="de Vries R.P."/>
            <person name="Natvig D.O."/>
            <person name="Powell A.J."/>
            <person name="Tsang A."/>
            <person name="Grigoriev I.V."/>
        </authorList>
    </citation>
    <scope>NUCLEOTIDE SEQUENCE [LARGE SCALE GENOMIC DNA]</scope>
    <source>
        <strain evidence="6 7">CBS 620.91</strain>
    </source>
</reference>
<dbReference type="InterPro" id="IPR008775">
    <property type="entry name" value="Phytyl_CoA_dOase-like"/>
</dbReference>
<evidence type="ECO:0000313" key="7">
    <source>
        <dbReference type="Proteomes" id="UP001583172"/>
    </source>
</evidence>
<dbReference type="Pfam" id="PF05721">
    <property type="entry name" value="PhyH"/>
    <property type="match status" value="1"/>
</dbReference>
<comment type="similarity">
    <text evidence="2">Belongs to the PhyH family.</text>
</comment>
<proteinExistence type="inferred from homology"/>
<dbReference type="PANTHER" id="PTHR20883">
    <property type="entry name" value="PHYTANOYL-COA DIOXYGENASE DOMAIN CONTAINING 1"/>
    <property type="match status" value="1"/>
</dbReference>
<evidence type="ECO:0000313" key="6">
    <source>
        <dbReference type="EMBL" id="KAL1837946.1"/>
    </source>
</evidence>
<organism evidence="6 7">
    <name type="scientific">Humicola insolens</name>
    <name type="common">Soft-rot fungus</name>
    <dbReference type="NCBI Taxonomy" id="85995"/>
    <lineage>
        <taxon>Eukaryota</taxon>
        <taxon>Fungi</taxon>
        <taxon>Dikarya</taxon>
        <taxon>Ascomycota</taxon>
        <taxon>Pezizomycotina</taxon>
        <taxon>Sordariomycetes</taxon>
        <taxon>Sordariomycetidae</taxon>
        <taxon>Sordariales</taxon>
        <taxon>Chaetomiaceae</taxon>
        <taxon>Mycothermus</taxon>
    </lineage>
</organism>
<name>A0ABR3V980_HUMIN</name>
<feature type="compositionally biased region" description="Low complexity" evidence="5">
    <location>
        <begin position="227"/>
        <end position="238"/>
    </location>
</feature>
<comment type="caution">
    <text evidence="6">The sequence shown here is derived from an EMBL/GenBank/DDBJ whole genome shotgun (WGS) entry which is preliminary data.</text>
</comment>
<keyword evidence="3" id="KW-0479">Metal-binding</keyword>
<feature type="region of interest" description="Disordered" evidence="5">
    <location>
        <begin position="223"/>
        <end position="286"/>
    </location>
</feature>
<keyword evidence="7" id="KW-1185">Reference proteome</keyword>
<keyword evidence="4" id="KW-0408">Iron</keyword>
<evidence type="ECO:0000256" key="2">
    <source>
        <dbReference type="ARBA" id="ARBA00005830"/>
    </source>
</evidence>
<evidence type="ECO:0000256" key="1">
    <source>
        <dbReference type="ARBA" id="ARBA00001962"/>
    </source>
</evidence>